<dbReference type="Pfam" id="PF10702">
    <property type="entry name" value="DUF2507"/>
    <property type="match status" value="1"/>
</dbReference>
<dbReference type="SUPFAM" id="SSF111126">
    <property type="entry name" value="Ligand-binding domain in the NO signalling and Golgi transport"/>
    <property type="match status" value="1"/>
</dbReference>
<evidence type="ECO:0000313" key="1">
    <source>
        <dbReference type="EMBL" id="AKP63639.1"/>
    </source>
</evidence>
<proteinExistence type="predicted"/>
<sequence length="175" mass="19402">MKEPTIVKNLYQTVMGDAEGAAYLPQLILRDALLPELLGDDHGAINYWAGKSLARRFPLGNPKDASTFFEQAGFGTLTLLKQTDQVSEWQLSGEPVKLRKRLNAEEGFTLEAGFLAEMMAQQLGVATESELTDAPRKLRDQAVIFNVYTDPSDIIPDYDAPEPLKLIHPEDPAQD</sequence>
<evidence type="ECO:0000313" key="2">
    <source>
        <dbReference type="Proteomes" id="UP000036000"/>
    </source>
</evidence>
<dbReference type="Proteomes" id="UP000036000">
    <property type="component" value="Chromosome"/>
</dbReference>
<dbReference type="KEGG" id="lko:ABN16_00610"/>
<dbReference type="EMBL" id="CP012033">
    <property type="protein sequence ID" value="AKP63639.1"/>
    <property type="molecule type" value="Genomic_DNA"/>
</dbReference>
<dbReference type="AlphaFoldDB" id="A0AAC8UTW9"/>
<keyword evidence="2" id="KW-1185">Reference proteome</keyword>
<dbReference type="InterPro" id="IPR024096">
    <property type="entry name" value="NO_sig/Golgi_transp_ligand-bd"/>
</dbReference>
<protein>
    <submittedName>
        <fullName evidence="1">Hydrocarbon-binding protein</fullName>
    </submittedName>
</protein>
<gene>
    <name evidence="1" type="ORF">ABN16_00610</name>
</gene>
<organism evidence="1 2">
    <name type="scientific">Levilactobacillus koreensis</name>
    <dbReference type="NCBI Taxonomy" id="637971"/>
    <lineage>
        <taxon>Bacteria</taxon>
        <taxon>Bacillati</taxon>
        <taxon>Bacillota</taxon>
        <taxon>Bacilli</taxon>
        <taxon>Lactobacillales</taxon>
        <taxon>Lactobacillaceae</taxon>
        <taxon>Levilactobacillus</taxon>
    </lineage>
</organism>
<name>A0AAC8UTW9_9LACO</name>
<accession>A0AAC8UTW9</accession>
<reference evidence="1 2" key="1">
    <citation type="submission" date="2015-07" db="EMBL/GenBank/DDBJ databases">
        <title>Lactobacillus korensis/26-25/ whole genome sequencing.</title>
        <authorList>
            <person name="Kim M.K."/>
            <person name="Im W.-T."/>
            <person name="Srinivasan S."/>
            <person name="Lee J.-J."/>
        </authorList>
    </citation>
    <scope>NUCLEOTIDE SEQUENCE [LARGE SCALE GENOMIC DNA]</scope>
    <source>
        <strain evidence="1 2">26-25</strain>
    </source>
</reference>
<dbReference type="InterPro" id="IPR019642">
    <property type="entry name" value="DUF2507"/>
</dbReference>
<dbReference type="Gene3D" id="3.30.1380.20">
    <property type="entry name" value="Trafficking protein particle complex subunit 3"/>
    <property type="match status" value="1"/>
</dbReference>